<dbReference type="RefSeq" id="WP_245873124.1">
    <property type="nucleotide sequence ID" value="NZ_PRDS01000004.1"/>
</dbReference>
<dbReference type="Proteomes" id="UP000239736">
    <property type="component" value="Unassembled WGS sequence"/>
</dbReference>
<proteinExistence type="predicted"/>
<evidence type="ECO:0000313" key="2">
    <source>
        <dbReference type="EMBL" id="PPB80939.1"/>
    </source>
</evidence>
<dbReference type="PANTHER" id="PTHR30337">
    <property type="entry name" value="COMPONENT OF ATP-DEPENDENT DSDNA EXONUCLEASE"/>
    <property type="match status" value="1"/>
</dbReference>
<protein>
    <submittedName>
        <fullName evidence="2">DNA repair exonuclease SbcCD nuclease subunit</fullName>
    </submittedName>
</protein>
<dbReference type="AlphaFoldDB" id="A0A2S5JHP4"/>
<dbReference type="PIRSF" id="PIRSF033093">
    <property type="entry name" value="UCP_ML1119"/>
    <property type="match status" value="1"/>
</dbReference>
<accession>A0A2S5JHP4</accession>
<evidence type="ECO:0000259" key="1">
    <source>
        <dbReference type="Pfam" id="PF00149"/>
    </source>
</evidence>
<dbReference type="SUPFAM" id="SSF56300">
    <property type="entry name" value="Metallo-dependent phosphatases"/>
    <property type="match status" value="1"/>
</dbReference>
<reference evidence="2 3" key="1">
    <citation type="submission" date="2018-01" db="EMBL/GenBank/DDBJ databases">
        <title>Genomic Encyclopedia of Archaeal and Bacterial Type Strains, Phase II (KMG-II): from individual species to whole genera.</title>
        <authorList>
            <person name="Goeker M."/>
        </authorList>
    </citation>
    <scope>NUCLEOTIDE SEQUENCE [LARGE SCALE GENOMIC DNA]</scope>
    <source>
        <strain evidence="2 3">DSM 12048</strain>
    </source>
</reference>
<name>A0A2S5JHP4_9RHOB</name>
<sequence>MFRFLHVSDLHLGKAFGSLPEEVRGRLVEARHEVISRIADAARARAIDHVLVAGDLFDTIGPSDAVRRQAAAAMNATGLQWWIIPGNHDSLAGEELWRRFDAESSPDVHVLREPAPVEIAPGVVLLPAPLPRQFPGIDLTAWMPGCATPEGALRIGLAHGGVTDFGEDFDASAMIPPDRDRSAGLDYLALGDWHGRRQIGPRVHYSGTPEQDRFRHGGRGLALAVTIPARETPPEVEEVETGRFHWSEPTLSLSPGQDVAAALAGLMPADRLARRDMLMRVRAEGWLRLPERGALSAAARDIAPDFHFFALDESRLRTEYGAEDLDLIAPSGALRQAAEILQDEALGNAGLSEDNQRVAEAALNRLWSLVREE</sequence>
<dbReference type="InterPro" id="IPR004843">
    <property type="entry name" value="Calcineurin-like_PHP"/>
</dbReference>
<keyword evidence="3" id="KW-1185">Reference proteome</keyword>
<dbReference type="InterPro" id="IPR014577">
    <property type="entry name" value="UCP033093_metalloPase"/>
</dbReference>
<keyword evidence="2" id="KW-0269">Exonuclease</keyword>
<keyword evidence="2" id="KW-0540">Nuclease</keyword>
<dbReference type="Pfam" id="PF00149">
    <property type="entry name" value="Metallophos"/>
    <property type="match status" value="1"/>
</dbReference>
<dbReference type="InterPro" id="IPR029052">
    <property type="entry name" value="Metallo-depent_PP-like"/>
</dbReference>
<dbReference type="EMBL" id="PRDS01000004">
    <property type="protein sequence ID" value="PPB80939.1"/>
    <property type="molecule type" value="Genomic_DNA"/>
</dbReference>
<dbReference type="GO" id="GO:0004527">
    <property type="term" value="F:exonuclease activity"/>
    <property type="evidence" value="ECO:0007669"/>
    <property type="project" value="UniProtKB-KW"/>
</dbReference>
<organism evidence="2 3">
    <name type="scientific">Albidovulum inexpectatum</name>
    <dbReference type="NCBI Taxonomy" id="196587"/>
    <lineage>
        <taxon>Bacteria</taxon>
        <taxon>Pseudomonadati</taxon>
        <taxon>Pseudomonadota</taxon>
        <taxon>Alphaproteobacteria</taxon>
        <taxon>Rhodobacterales</taxon>
        <taxon>Paracoccaceae</taxon>
        <taxon>Albidovulum</taxon>
    </lineage>
</organism>
<feature type="domain" description="Calcineurin-like phosphoesterase" evidence="1">
    <location>
        <begin position="2"/>
        <end position="163"/>
    </location>
</feature>
<comment type="caution">
    <text evidence="2">The sequence shown here is derived from an EMBL/GenBank/DDBJ whole genome shotgun (WGS) entry which is preliminary data.</text>
</comment>
<evidence type="ECO:0000313" key="3">
    <source>
        <dbReference type="Proteomes" id="UP000239736"/>
    </source>
</evidence>
<dbReference type="Gene3D" id="3.60.21.10">
    <property type="match status" value="1"/>
</dbReference>
<dbReference type="InterPro" id="IPR050535">
    <property type="entry name" value="DNA_Repair-Maintenance_Comp"/>
</dbReference>
<gene>
    <name evidence="2" type="ORF">LV82_01672</name>
</gene>
<keyword evidence="2" id="KW-0378">Hydrolase</keyword>